<proteinExistence type="inferred from homology"/>
<dbReference type="PANTHER" id="PTHR43133:SF46">
    <property type="entry name" value="RNA POLYMERASE SIGMA-70 FACTOR ECF SUBFAMILY"/>
    <property type="match status" value="1"/>
</dbReference>
<evidence type="ECO:0000313" key="8">
    <source>
        <dbReference type="Proteomes" id="UP000239711"/>
    </source>
</evidence>
<dbReference type="Gene3D" id="1.10.1740.10">
    <property type="match status" value="1"/>
</dbReference>
<evidence type="ECO:0000256" key="3">
    <source>
        <dbReference type="ARBA" id="ARBA00023082"/>
    </source>
</evidence>
<reference evidence="7 8" key="1">
    <citation type="submission" date="2018-02" db="EMBL/GenBank/DDBJ databases">
        <title>The draft genome of Sphingobacterium sp. 5JN-11.</title>
        <authorList>
            <person name="Liu L."/>
            <person name="Li L."/>
            <person name="Liang L."/>
            <person name="Zhang X."/>
            <person name="Wang T."/>
        </authorList>
    </citation>
    <scope>NUCLEOTIDE SEQUENCE [LARGE SCALE GENOMIC DNA]</scope>
    <source>
        <strain evidence="7 8">5JN-11</strain>
    </source>
</reference>
<feature type="domain" description="RNA polymerase sigma factor 70 region 4 type 2" evidence="6">
    <location>
        <begin position="125"/>
        <end position="175"/>
    </location>
</feature>
<dbReference type="InterPro" id="IPR014327">
    <property type="entry name" value="RNA_pol_sigma70_bacteroid"/>
</dbReference>
<keyword evidence="2" id="KW-0805">Transcription regulation</keyword>
<keyword evidence="3" id="KW-0731">Sigma factor</keyword>
<dbReference type="SUPFAM" id="SSF88946">
    <property type="entry name" value="Sigma2 domain of RNA polymerase sigma factors"/>
    <property type="match status" value="1"/>
</dbReference>
<dbReference type="Pfam" id="PF08281">
    <property type="entry name" value="Sigma70_r4_2"/>
    <property type="match status" value="1"/>
</dbReference>
<dbReference type="Proteomes" id="UP000239711">
    <property type="component" value="Unassembled WGS sequence"/>
</dbReference>
<dbReference type="InterPro" id="IPR013325">
    <property type="entry name" value="RNA_pol_sigma_r2"/>
</dbReference>
<gene>
    <name evidence="7" type="ORF">C5745_10165</name>
</gene>
<dbReference type="PANTHER" id="PTHR43133">
    <property type="entry name" value="RNA POLYMERASE ECF-TYPE SIGMA FACTO"/>
    <property type="match status" value="1"/>
</dbReference>
<dbReference type="InterPro" id="IPR039425">
    <property type="entry name" value="RNA_pol_sigma-70-like"/>
</dbReference>
<sequence>MTTRKNISRETLLKLKSGDTKAFVEIYDAYHKGIFLFIHKYLRDDMSTEDIVHEVFMKIWEVKERVDPDKSFIAYMYRIARNATYKELKKRLEHASLDIFEREGIEPLATESLEETYQAKEYDLLFDHAVKSLPPQRQKVFVLCRQEGKTYEEVANQLCISPYTVKEHMSLAMKSIQDYMGKKAGLSISRTAFICALAMGML</sequence>
<dbReference type="NCBIfam" id="TIGR02985">
    <property type="entry name" value="Sig70_bacteroi1"/>
    <property type="match status" value="1"/>
</dbReference>
<dbReference type="GO" id="GO:0016987">
    <property type="term" value="F:sigma factor activity"/>
    <property type="evidence" value="ECO:0007669"/>
    <property type="project" value="UniProtKB-KW"/>
</dbReference>
<dbReference type="RefSeq" id="WP_105716884.1">
    <property type="nucleotide sequence ID" value="NZ_PVBQ01000006.1"/>
</dbReference>
<dbReference type="SUPFAM" id="SSF88659">
    <property type="entry name" value="Sigma3 and sigma4 domains of RNA polymerase sigma factors"/>
    <property type="match status" value="1"/>
</dbReference>
<evidence type="ECO:0000313" key="7">
    <source>
        <dbReference type="EMBL" id="PRD47661.1"/>
    </source>
</evidence>
<dbReference type="EMBL" id="PVBQ01000006">
    <property type="protein sequence ID" value="PRD47661.1"/>
    <property type="molecule type" value="Genomic_DNA"/>
</dbReference>
<comment type="caution">
    <text evidence="7">The sequence shown here is derived from an EMBL/GenBank/DDBJ whole genome shotgun (WGS) entry which is preliminary data.</text>
</comment>
<evidence type="ECO:0000259" key="6">
    <source>
        <dbReference type="Pfam" id="PF08281"/>
    </source>
</evidence>
<name>A0A2S9J4F0_9SPHI</name>
<evidence type="ECO:0000256" key="1">
    <source>
        <dbReference type="ARBA" id="ARBA00010641"/>
    </source>
</evidence>
<protein>
    <recommendedName>
        <fullName evidence="9">RNA polymerase sigma-70 factor</fullName>
    </recommendedName>
</protein>
<dbReference type="InterPro" id="IPR036388">
    <property type="entry name" value="WH-like_DNA-bd_sf"/>
</dbReference>
<evidence type="ECO:0000256" key="2">
    <source>
        <dbReference type="ARBA" id="ARBA00023015"/>
    </source>
</evidence>
<dbReference type="GO" id="GO:0003677">
    <property type="term" value="F:DNA binding"/>
    <property type="evidence" value="ECO:0007669"/>
    <property type="project" value="InterPro"/>
</dbReference>
<feature type="domain" description="RNA polymerase sigma-70 region 2" evidence="5">
    <location>
        <begin position="26"/>
        <end position="91"/>
    </location>
</feature>
<accession>A0A2S9J4F0</accession>
<dbReference type="Gene3D" id="1.10.10.10">
    <property type="entry name" value="Winged helix-like DNA-binding domain superfamily/Winged helix DNA-binding domain"/>
    <property type="match status" value="1"/>
</dbReference>
<dbReference type="OrthoDB" id="799938at2"/>
<dbReference type="GO" id="GO:0006352">
    <property type="term" value="P:DNA-templated transcription initiation"/>
    <property type="evidence" value="ECO:0007669"/>
    <property type="project" value="InterPro"/>
</dbReference>
<dbReference type="InterPro" id="IPR007627">
    <property type="entry name" value="RNA_pol_sigma70_r2"/>
</dbReference>
<evidence type="ECO:0000256" key="4">
    <source>
        <dbReference type="ARBA" id="ARBA00023163"/>
    </source>
</evidence>
<keyword evidence="4" id="KW-0804">Transcription</keyword>
<dbReference type="NCBIfam" id="TIGR02937">
    <property type="entry name" value="sigma70-ECF"/>
    <property type="match status" value="1"/>
</dbReference>
<keyword evidence="8" id="KW-1185">Reference proteome</keyword>
<dbReference type="InterPro" id="IPR013249">
    <property type="entry name" value="RNA_pol_sigma70_r4_t2"/>
</dbReference>
<evidence type="ECO:0000259" key="5">
    <source>
        <dbReference type="Pfam" id="PF04542"/>
    </source>
</evidence>
<comment type="similarity">
    <text evidence="1">Belongs to the sigma-70 factor family. ECF subfamily.</text>
</comment>
<dbReference type="InterPro" id="IPR013324">
    <property type="entry name" value="RNA_pol_sigma_r3/r4-like"/>
</dbReference>
<organism evidence="7 8">
    <name type="scientific">Sphingobacterium haloxyli</name>
    <dbReference type="NCBI Taxonomy" id="2100533"/>
    <lineage>
        <taxon>Bacteria</taxon>
        <taxon>Pseudomonadati</taxon>
        <taxon>Bacteroidota</taxon>
        <taxon>Sphingobacteriia</taxon>
        <taxon>Sphingobacteriales</taxon>
        <taxon>Sphingobacteriaceae</taxon>
        <taxon>Sphingobacterium</taxon>
    </lineage>
</organism>
<dbReference type="AlphaFoldDB" id="A0A2S9J4F0"/>
<evidence type="ECO:0008006" key="9">
    <source>
        <dbReference type="Google" id="ProtNLM"/>
    </source>
</evidence>
<dbReference type="Pfam" id="PF04542">
    <property type="entry name" value="Sigma70_r2"/>
    <property type="match status" value="1"/>
</dbReference>
<dbReference type="InterPro" id="IPR014284">
    <property type="entry name" value="RNA_pol_sigma-70_dom"/>
</dbReference>